<dbReference type="GO" id="GO:0043022">
    <property type="term" value="F:ribosome binding"/>
    <property type="evidence" value="ECO:0007669"/>
    <property type="project" value="InterPro"/>
</dbReference>
<evidence type="ECO:0000256" key="8">
    <source>
        <dbReference type="SAM" id="Phobius"/>
    </source>
</evidence>
<keyword evidence="6 8" id="KW-0472">Membrane</keyword>
<dbReference type="HOGENOM" id="CLU_008958_0_0_1"/>
<accession>R7TJH3</accession>
<dbReference type="EMBL" id="KB310391">
    <property type="protein sequence ID" value="ELT91701.1"/>
    <property type="molecule type" value="Genomic_DNA"/>
</dbReference>
<keyword evidence="3" id="KW-0999">Mitochondrion inner membrane</keyword>
<dbReference type="OrthoDB" id="624114at2759"/>
<evidence type="ECO:0000256" key="4">
    <source>
        <dbReference type="ARBA" id="ARBA00022989"/>
    </source>
</evidence>
<dbReference type="InterPro" id="IPR033122">
    <property type="entry name" value="LETM1-like_RBD"/>
</dbReference>
<dbReference type="EMBL" id="AMQN01002916">
    <property type="status" value="NOT_ANNOTATED_CDS"/>
    <property type="molecule type" value="Genomic_DNA"/>
</dbReference>
<feature type="non-terminal residue" evidence="10">
    <location>
        <position position="1"/>
    </location>
</feature>
<keyword evidence="4 8" id="KW-1133">Transmembrane helix</keyword>
<dbReference type="GO" id="GO:0030003">
    <property type="term" value="P:intracellular monoatomic cation homeostasis"/>
    <property type="evidence" value="ECO:0007669"/>
    <property type="project" value="TreeGrafter"/>
</dbReference>
<keyword evidence="2 8" id="KW-0812">Transmembrane</keyword>
<proteinExistence type="predicted"/>
<dbReference type="Proteomes" id="UP000014760">
    <property type="component" value="Unassembled WGS sequence"/>
</dbReference>
<dbReference type="GO" id="GO:0005743">
    <property type="term" value="C:mitochondrial inner membrane"/>
    <property type="evidence" value="ECO:0007669"/>
    <property type="project" value="UniProtKB-SubCell"/>
</dbReference>
<evidence type="ECO:0000313" key="12">
    <source>
        <dbReference type="Proteomes" id="UP000014760"/>
    </source>
</evidence>
<dbReference type="PROSITE" id="PS51758">
    <property type="entry name" value="LETM1_RBD"/>
    <property type="match status" value="1"/>
</dbReference>
<reference evidence="10 12" key="2">
    <citation type="journal article" date="2013" name="Nature">
        <title>Insights into bilaterian evolution from three spiralian genomes.</title>
        <authorList>
            <person name="Simakov O."/>
            <person name="Marletaz F."/>
            <person name="Cho S.J."/>
            <person name="Edsinger-Gonzales E."/>
            <person name="Havlak P."/>
            <person name="Hellsten U."/>
            <person name="Kuo D.H."/>
            <person name="Larsson T."/>
            <person name="Lv J."/>
            <person name="Arendt D."/>
            <person name="Savage R."/>
            <person name="Osoegawa K."/>
            <person name="de Jong P."/>
            <person name="Grimwood J."/>
            <person name="Chapman J.A."/>
            <person name="Shapiro H."/>
            <person name="Aerts A."/>
            <person name="Otillar R.P."/>
            <person name="Terry A.Y."/>
            <person name="Boore J.L."/>
            <person name="Grigoriev I.V."/>
            <person name="Lindberg D.R."/>
            <person name="Seaver E.C."/>
            <person name="Weisblat D.A."/>
            <person name="Putnam N.H."/>
            <person name="Rokhsar D.S."/>
        </authorList>
    </citation>
    <scope>NUCLEOTIDE SEQUENCE</scope>
    <source>
        <strain evidence="10 12">I ESC-2004</strain>
    </source>
</reference>
<protein>
    <recommendedName>
        <fullName evidence="9">Letm1 RBD domain-containing protein</fullName>
    </recommendedName>
</protein>
<keyword evidence="12" id="KW-1185">Reference proteome</keyword>
<evidence type="ECO:0000256" key="6">
    <source>
        <dbReference type="ARBA" id="ARBA00023136"/>
    </source>
</evidence>
<feature type="domain" description="Letm1 RBD" evidence="9">
    <location>
        <begin position="121"/>
        <end position="312"/>
    </location>
</feature>
<organism evidence="10">
    <name type="scientific">Capitella teleta</name>
    <name type="common">Polychaete worm</name>
    <dbReference type="NCBI Taxonomy" id="283909"/>
    <lineage>
        <taxon>Eukaryota</taxon>
        <taxon>Metazoa</taxon>
        <taxon>Spiralia</taxon>
        <taxon>Lophotrochozoa</taxon>
        <taxon>Annelida</taxon>
        <taxon>Polychaeta</taxon>
        <taxon>Sedentaria</taxon>
        <taxon>Scolecida</taxon>
        <taxon>Capitellidae</taxon>
        <taxon>Capitella</taxon>
    </lineage>
</organism>
<evidence type="ECO:0000256" key="5">
    <source>
        <dbReference type="ARBA" id="ARBA00023128"/>
    </source>
</evidence>
<comment type="subcellular location">
    <subcellularLocation>
        <location evidence="1">Mitochondrion inner membrane</location>
        <topology evidence="1">Single-pass membrane protein</topology>
    </subcellularLocation>
</comment>
<name>R7TJH3_CAPTE</name>
<dbReference type="PANTHER" id="PTHR14009:SF1">
    <property type="entry name" value="MITOCHONDRIAL PROTON_CALCIUM EXCHANGER PROTEIN"/>
    <property type="match status" value="1"/>
</dbReference>
<dbReference type="InterPro" id="IPR044202">
    <property type="entry name" value="LETM1/MDM38-like"/>
</dbReference>
<evidence type="ECO:0000256" key="1">
    <source>
        <dbReference type="ARBA" id="ARBA00004434"/>
    </source>
</evidence>
<dbReference type="STRING" id="283909.R7TJH3"/>
<dbReference type="OMA" id="WHHFKDE"/>
<reference evidence="12" key="1">
    <citation type="submission" date="2012-12" db="EMBL/GenBank/DDBJ databases">
        <authorList>
            <person name="Hellsten U."/>
            <person name="Grimwood J."/>
            <person name="Chapman J.A."/>
            <person name="Shapiro H."/>
            <person name="Aerts A."/>
            <person name="Otillar R.P."/>
            <person name="Terry A.Y."/>
            <person name="Boore J.L."/>
            <person name="Simakov O."/>
            <person name="Marletaz F."/>
            <person name="Cho S.-J."/>
            <person name="Edsinger-Gonzales E."/>
            <person name="Havlak P."/>
            <person name="Kuo D.-H."/>
            <person name="Larsson T."/>
            <person name="Lv J."/>
            <person name="Arendt D."/>
            <person name="Savage R."/>
            <person name="Osoegawa K."/>
            <person name="de Jong P."/>
            <person name="Lindberg D.R."/>
            <person name="Seaver E.C."/>
            <person name="Weisblat D.A."/>
            <person name="Putnam N.H."/>
            <person name="Grigoriev I.V."/>
            <person name="Rokhsar D.S."/>
        </authorList>
    </citation>
    <scope>NUCLEOTIDE SEQUENCE</scope>
    <source>
        <strain evidence="12">I ESC-2004</strain>
    </source>
</reference>
<dbReference type="AlphaFoldDB" id="R7TJH3"/>
<reference evidence="11" key="3">
    <citation type="submission" date="2015-06" db="UniProtKB">
        <authorList>
            <consortium name="EnsemblMetazoa"/>
        </authorList>
    </citation>
    <scope>IDENTIFICATION</scope>
</reference>
<feature type="transmembrane region" description="Helical" evidence="8">
    <location>
        <begin position="75"/>
        <end position="98"/>
    </location>
</feature>
<dbReference type="EnsemblMetazoa" id="CapteT90824">
    <property type="protein sequence ID" value="CapteP90824"/>
    <property type="gene ID" value="CapteG90824"/>
</dbReference>
<sequence length="325" mass="37620">PNTAAVIAEPATEVAVVAKKTMWDRTKSAVMHYYHGFRLLFIDVRVLIRNLWAVLNGRTLTRRERMQVVRTMADLFRLVPLLVFVVIPFMEFLLPVALKLFPNMLPSTFQEEDREREKRRKKLKSKLEMAKFLQDTIEELSVTKKGAKNEHVKEFSDFMKRIRTMGGQTTNAEIIQFSKLFEDEITLDNLTYGQLRALCNLIEIPTAVGTNNFLRFQLRMKLRQLYADDRMIQKEGIDSLAVWEIQNACRARGMRALGVPENRLKEQLKQWLDLHLNEKIPTSLLLLSRAMYLPDTLSTEDQLKATISVLPDSTVSSVFMLSRVT</sequence>
<keyword evidence="5 7" id="KW-0496">Mitochondrion</keyword>
<dbReference type="PANTHER" id="PTHR14009">
    <property type="entry name" value="LEUCINE ZIPPER-EF-HAND CONTAINING TRANSMEMBRANE PROTEIN"/>
    <property type="match status" value="1"/>
</dbReference>
<evidence type="ECO:0000313" key="10">
    <source>
        <dbReference type="EMBL" id="ELT91701.1"/>
    </source>
</evidence>
<evidence type="ECO:0000256" key="2">
    <source>
        <dbReference type="ARBA" id="ARBA00022692"/>
    </source>
</evidence>
<evidence type="ECO:0000259" key="9">
    <source>
        <dbReference type="PROSITE" id="PS51758"/>
    </source>
</evidence>
<evidence type="ECO:0000313" key="11">
    <source>
        <dbReference type="EnsemblMetazoa" id="CapteP90824"/>
    </source>
</evidence>
<gene>
    <name evidence="10" type="ORF">CAPTEDRAFT_90824</name>
</gene>
<evidence type="ECO:0000256" key="7">
    <source>
        <dbReference type="PROSITE-ProRule" id="PRU01094"/>
    </source>
</evidence>
<dbReference type="Pfam" id="PF07766">
    <property type="entry name" value="LETM1_RBD"/>
    <property type="match status" value="1"/>
</dbReference>
<evidence type="ECO:0000256" key="3">
    <source>
        <dbReference type="ARBA" id="ARBA00022792"/>
    </source>
</evidence>